<comment type="cofactor">
    <cofactor evidence="6">
        <name>FMN</name>
        <dbReference type="ChEBI" id="CHEBI:58210"/>
    </cofactor>
    <text evidence="6">Binds 1 FMN per subunit.</text>
</comment>
<keyword evidence="3 6" id="KW-0560">Oxidoreductase</keyword>
<dbReference type="GO" id="GO:0010181">
    <property type="term" value="F:FMN binding"/>
    <property type="evidence" value="ECO:0007669"/>
    <property type="project" value="UniProtKB-UniRule"/>
</dbReference>
<name>A0A975DH28_9GAMM</name>
<dbReference type="GO" id="GO:0016652">
    <property type="term" value="F:oxidoreductase activity, acting on NAD(P)H as acceptor"/>
    <property type="evidence" value="ECO:0007669"/>
    <property type="project" value="UniProtKB-UniRule"/>
</dbReference>
<dbReference type="Proteomes" id="UP000664904">
    <property type="component" value="Chromosome"/>
</dbReference>
<dbReference type="AlphaFoldDB" id="A0A975DH28"/>
<dbReference type="EMBL" id="CP072133">
    <property type="protein sequence ID" value="QTH71731.1"/>
    <property type="molecule type" value="Genomic_DNA"/>
</dbReference>
<dbReference type="HAMAP" id="MF_01216">
    <property type="entry name" value="Azoreductase_type1"/>
    <property type="match status" value="1"/>
</dbReference>
<dbReference type="InterPro" id="IPR050104">
    <property type="entry name" value="FMN-dep_NADH:Q_OxRdtase_AzoR1"/>
</dbReference>
<comment type="function">
    <text evidence="6">Also exhibits azoreductase activity. Catalyzes the reductive cleavage of the azo bond in aromatic azo compounds to the corresponding amines.</text>
</comment>
<comment type="function">
    <text evidence="6">Quinone reductase that provides resistance to thiol-specific stress caused by electrophilic quinones.</text>
</comment>
<feature type="binding site" evidence="6">
    <location>
        <begin position="92"/>
        <end position="95"/>
    </location>
    <ligand>
        <name>FMN</name>
        <dbReference type="ChEBI" id="CHEBI:58210"/>
    </ligand>
</feature>
<keyword evidence="1 6" id="KW-0285">Flavoprotein</keyword>
<dbReference type="InterPro" id="IPR003680">
    <property type="entry name" value="Flavodoxin_fold"/>
</dbReference>
<proteinExistence type="inferred from homology"/>
<evidence type="ECO:0000256" key="1">
    <source>
        <dbReference type="ARBA" id="ARBA00022630"/>
    </source>
</evidence>
<dbReference type="InterPro" id="IPR029039">
    <property type="entry name" value="Flavoprotein-like_sf"/>
</dbReference>
<comment type="similarity">
    <text evidence="6">Belongs to the azoreductase type 1 family.</text>
</comment>
<dbReference type="InterPro" id="IPR023048">
    <property type="entry name" value="NADH:quinone_OxRdtase_FMN_depd"/>
</dbReference>
<feature type="binding site" evidence="6">
    <location>
        <begin position="136"/>
        <end position="139"/>
    </location>
    <ligand>
        <name>FMN</name>
        <dbReference type="ChEBI" id="CHEBI:58210"/>
    </ligand>
</feature>
<protein>
    <recommendedName>
        <fullName evidence="6">FMN dependent NADH:quinone oxidoreductase</fullName>
        <ecNumber evidence="6">1.6.5.-</ecNumber>
    </recommendedName>
    <alternativeName>
        <fullName evidence="6">Azo-dye reductase</fullName>
    </alternativeName>
    <alternativeName>
        <fullName evidence="6">FMN-dependent NADH-azo compound oxidoreductase</fullName>
    </alternativeName>
    <alternativeName>
        <fullName evidence="6">FMN-dependent NADH-azoreductase</fullName>
        <ecNumber evidence="6">1.7.1.17</ecNumber>
    </alternativeName>
</protein>
<comment type="subunit">
    <text evidence="6">Homodimer.</text>
</comment>
<dbReference type="EC" id="1.6.5.-" evidence="6"/>
<dbReference type="PANTHER" id="PTHR43741:SF2">
    <property type="entry name" value="FMN-DEPENDENT NADH:QUINONE OXIDOREDUCTASE"/>
    <property type="match status" value="1"/>
</dbReference>
<dbReference type="Pfam" id="PF02525">
    <property type="entry name" value="Flavodoxin_2"/>
    <property type="match status" value="1"/>
</dbReference>
<gene>
    <name evidence="6" type="primary">azoR</name>
    <name evidence="8" type="ORF">J5O05_01850</name>
</gene>
<evidence type="ECO:0000256" key="3">
    <source>
        <dbReference type="ARBA" id="ARBA00023002"/>
    </source>
</evidence>
<keyword evidence="4 6" id="KW-0520">NAD</keyword>
<dbReference type="RefSeq" id="WP_208843355.1">
    <property type="nucleotide sequence ID" value="NZ_CP072133.1"/>
</dbReference>
<feature type="domain" description="Flavodoxin-like fold" evidence="7">
    <location>
        <begin position="2"/>
        <end position="188"/>
    </location>
</feature>
<evidence type="ECO:0000256" key="4">
    <source>
        <dbReference type="ARBA" id="ARBA00023027"/>
    </source>
</evidence>
<dbReference type="PANTHER" id="PTHR43741">
    <property type="entry name" value="FMN-DEPENDENT NADH-AZOREDUCTASE 1"/>
    <property type="match status" value="1"/>
</dbReference>
<evidence type="ECO:0000256" key="5">
    <source>
        <dbReference type="ARBA" id="ARBA00048542"/>
    </source>
</evidence>
<keyword evidence="2 6" id="KW-0288">FMN</keyword>
<comment type="catalytic activity">
    <reaction evidence="5">
        <text>N,N-dimethyl-1,4-phenylenediamine + anthranilate + 2 NAD(+) = 2-(4-dimethylaminophenyl)diazenylbenzoate + 2 NADH + 2 H(+)</text>
        <dbReference type="Rhea" id="RHEA:55872"/>
        <dbReference type="ChEBI" id="CHEBI:15378"/>
        <dbReference type="ChEBI" id="CHEBI:15783"/>
        <dbReference type="ChEBI" id="CHEBI:16567"/>
        <dbReference type="ChEBI" id="CHEBI:57540"/>
        <dbReference type="ChEBI" id="CHEBI:57945"/>
        <dbReference type="ChEBI" id="CHEBI:71579"/>
        <dbReference type="EC" id="1.7.1.17"/>
    </reaction>
    <physiologicalReaction direction="right-to-left" evidence="5">
        <dbReference type="Rhea" id="RHEA:55874"/>
    </physiologicalReaction>
</comment>
<evidence type="ECO:0000313" key="9">
    <source>
        <dbReference type="Proteomes" id="UP000664904"/>
    </source>
</evidence>
<dbReference type="Gene3D" id="3.40.50.360">
    <property type="match status" value="1"/>
</dbReference>
<keyword evidence="9" id="KW-1185">Reference proteome</keyword>
<dbReference type="GO" id="GO:0016655">
    <property type="term" value="F:oxidoreductase activity, acting on NAD(P)H, quinone or similar compound as acceptor"/>
    <property type="evidence" value="ECO:0007669"/>
    <property type="project" value="InterPro"/>
</dbReference>
<accession>A0A975DH28</accession>
<dbReference type="EC" id="1.7.1.17" evidence="6"/>
<evidence type="ECO:0000259" key="7">
    <source>
        <dbReference type="Pfam" id="PF02525"/>
    </source>
</evidence>
<reference evidence="8" key="1">
    <citation type="submission" date="2021-03" db="EMBL/GenBank/DDBJ databases">
        <title>Complete Genome of Pseudoalteromonas xiamenensis STKMTI.2, a new potential marine bacterium producing anti-Vibrio compounds.</title>
        <authorList>
            <person name="Handayani D.P."/>
            <person name="Isnansetyo A."/>
            <person name="Istiqomah I."/>
            <person name="Jumina J."/>
        </authorList>
    </citation>
    <scope>NUCLEOTIDE SEQUENCE</scope>
    <source>
        <strain evidence="8">STKMTI.2</strain>
    </source>
</reference>
<dbReference type="KEGG" id="pxi:J5O05_01850"/>
<feature type="binding site" evidence="6">
    <location>
        <begin position="16"/>
        <end position="18"/>
    </location>
    <ligand>
        <name>FMN</name>
        <dbReference type="ChEBI" id="CHEBI:58210"/>
    </ligand>
</feature>
<dbReference type="SUPFAM" id="SSF52218">
    <property type="entry name" value="Flavoproteins"/>
    <property type="match status" value="1"/>
</dbReference>
<feature type="binding site" evidence="6">
    <location>
        <position position="10"/>
    </location>
    <ligand>
        <name>FMN</name>
        <dbReference type="ChEBI" id="CHEBI:58210"/>
    </ligand>
</feature>
<sequence length="193" mass="20840">MKKILAIKSSINGANSISNKLIDEVLSLNDNSNTTVRDLGAAPLPHLSQHEMGAWMATVDQITPEQRELKAISDAVVEEVKAADVILIGLPMYNFAVPSNFKSWIDRLARAGVTFNYTENGPVGLLDDKPVYVIATRGGKYHGTPMDSQTQFIKDVFAFVGLKNVNFVYVEGLAMGEADTAIANAQSALSIAL</sequence>
<dbReference type="GO" id="GO:0009055">
    <property type="term" value="F:electron transfer activity"/>
    <property type="evidence" value="ECO:0007669"/>
    <property type="project" value="UniProtKB-UniRule"/>
</dbReference>
<evidence type="ECO:0000256" key="6">
    <source>
        <dbReference type="HAMAP-Rule" id="MF_01216"/>
    </source>
</evidence>
<comment type="catalytic activity">
    <reaction evidence="6">
        <text>2 a quinone + NADH + H(+) = 2 a 1,4-benzosemiquinone + NAD(+)</text>
        <dbReference type="Rhea" id="RHEA:65952"/>
        <dbReference type="ChEBI" id="CHEBI:15378"/>
        <dbReference type="ChEBI" id="CHEBI:57540"/>
        <dbReference type="ChEBI" id="CHEBI:57945"/>
        <dbReference type="ChEBI" id="CHEBI:132124"/>
        <dbReference type="ChEBI" id="CHEBI:134225"/>
    </reaction>
</comment>
<evidence type="ECO:0000256" key="2">
    <source>
        <dbReference type="ARBA" id="ARBA00022643"/>
    </source>
</evidence>
<evidence type="ECO:0000313" key="8">
    <source>
        <dbReference type="EMBL" id="QTH71731.1"/>
    </source>
</evidence>
<organism evidence="8 9">
    <name type="scientific">Pseudoalteromonas xiamenensis</name>
    <dbReference type="NCBI Taxonomy" id="882626"/>
    <lineage>
        <taxon>Bacteria</taxon>
        <taxon>Pseudomonadati</taxon>
        <taxon>Pseudomonadota</taxon>
        <taxon>Gammaproteobacteria</taxon>
        <taxon>Alteromonadales</taxon>
        <taxon>Pseudoalteromonadaceae</taxon>
        <taxon>Pseudoalteromonas</taxon>
    </lineage>
</organism>